<evidence type="ECO:0000259" key="3">
    <source>
        <dbReference type="PROSITE" id="PS50983"/>
    </source>
</evidence>
<dbReference type="AlphaFoldDB" id="A0A3B1CZB0"/>
<evidence type="ECO:0000313" key="4">
    <source>
        <dbReference type="EMBL" id="VAX36006.1"/>
    </source>
</evidence>
<keyword evidence="2" id="KW-0472">Membrane</keyword>
<keyword evidence="2" id="KW-0812">Transmembrane</keyword>
<dbReference type="InterPro" id="IPR002491">
    <property type="entry name" value="ABC_transptr_periplasmic_BD"/>
</dbReference>
<accession>A0A3B1CZB0</accession>
<dbReference type="PANTHER" id="PTHR30535:SF34">
    <property type="entry name" value="MOLYBDATE-BINDING PROTEIN MOLA"/>
    <property type="match status" value="1"/>
</dbReference>
<dbReference type="PANTHER" id="PTHR30535">
    <property type="entry name" value="VITAMIN B12-BINDING PROTEIN"/>
    <property type="match status" value="1"/>
</dbReference>
<dbReference type="CDD" id="cd01144">
    <property type="entry name" value="BtuF"/>
    <property type="match status" value="1"/>
</dbReference>
<dbReference type="NCBIfam" id="NF038402">
    <property type="entry name" value="TroA_like"/>
    <property type="match status" value="1"/>
</dbReference>
<evidence type="ECO:0000256" key="1">
    <source>
        <dbReference type="ARBA" id="ARBA00022729"/>
    </source>
</evidence>
<dbReference type="Pfam" id="PF01497">
    <property type="entry name" value="Peripla_BP_2"/>
    <property type="match status" value="1"/>
</dbReference>
<dbReference type="Gene3D" id="3.40.50.1980">
    <property type="entry name" value="Nitrogenase molybdenum iron protein domain"/>
    <property type="match status" value="2"/>
</dbReference>
<dbReference type="GO" id="GO:0071281">
    <property type="term" value="P:cellular response to iron ion"/>
    <property type="evidence" value="ECO:0007669"/>
    <property type="project" value="TreeGrafter"/>
</dbReference>
<keyword evidence="1" id="KW-0732">Signal</keyword>
<reference evidence="4" key="1">
    <citation type="submission" date="2018-06" db="EMBL/GenBank/DDBJ databases">
        <authorList>
            <person name="Zhirakovskaya E."/>
        </authorList>
    </citation>
    <scope>NUCLEOTIDE SEQUENCE</scope>
</reference>
<gene>
    <name evidence="4" type="ORF">MNBD_UNCLBAC01-739</name>
</gene>
<dbReference type="PROSITE" id="PS50983">
    <property type="entry name" value="FE_B12_PBP"/>
    <property type="match status" value="1"/>
</dbReference>
<keyword evidence="2" id="KW-1133">Transmembrane helix</keyword>
<name>A0A3B1CZB0_9ZZZZ</name>
<dbReference type="InterPro" id="IPR050902">
    <property type="entry name" value="ABC_Transporter_SBP"/>
</dbReference>
<feature type="domain" description="Fe/B12 periplasmic-binding" evidence="3">
    <location>
        <begin position="83"/>
        <end position="332"/>
    </location>
</feature>
<dbReference type="InterPro" id="IPR054828">
    <property type="entry name" value="Vit_B12_bind_prot"/>
</dbReference>
<dbReference type="EMBL" id="UOGJ01000077">
    <property type="protein sequence ID" value="VAX36006.1"/>
    <property type="molecule type" value="Genomic_DNA"/>
</dbReference>
<sequence>MSSILSSISLYKMHPLNSTPEHPLLSKLNSPCSPPLSKKQNTIKFIQIIFIINAITLLFLLFTPKLIWANTALSQTESQPYQRIISLAPHITEMLYSAGGGEKIVGVVSYSDYPKEALNKPIIGGYNAINLEKIIQLNPDLILGWTSGNRPQDIKRLKELGFHVQLFEVTQLEDIPNRIEALGLLTGNQAKAQQTAQALRTTLLKIRQTYQNRTPVTTFYQIWHQPIITMNGQQFISQAIEACGAKNAYEDLSKLTATIGLESLFKRNPQLFLLGGQASFQQDWLTFWQKYPNLQAVENEQIYLLNNSHYQRPTARLIHALEPLCQIIDQARQHYQVQN</sequence>
<dbReference type="SUPFAM" id="SSF53807">
    <property type="entry name" value="Helical backbone' metal receptor"/>
    <property type="match status" value="1"/>
</dbReference>
<proteinExistence type="predicted"/>
<feature type="transmembrane region" description="Helical" evidence="2">
    <location>
        <begin position="45"/>
        <end position="68"/>
    </location>
</feature>
<protein>
    <submittedName>
        <fullName evidence="4">Vitamin B12 ABC transporter, substrate-binding protein BtuF</fullName>
    </submittedName>
</protein>
<organism evidence="4">
    <name type="scientific">hydrothermal vent metagenome</name>
    <dbReference type="NCBI Taxonomy" id="652676"/>
    <lineage>
        <taxon>unclassified sequences</taxon>
        <taxon>metagenomes</taxon>
        <taxon>ecological metagenomes</taxon>
    </lineage>
</organism>
<evidence type="ECO:0000256" key="2">
    <source>
        <dbReference type="SAM" id="Phobius"/>
    </source>
</evidence>